<evidence type="ECO:0000313" key="15">
    <source>
        <dbReference type="EMBL" id="KSW10358.1"/>
    </source>
</evidence>
<evidence type="ECO:0000256" key="13">
    <source>
        <dbReference type="HAMAP-Rule" id="MF_01902"/>
    </source>
</evidence>
<dbReference type="Pfam" id="PF17657">
    <property type="entry name" value="DNA_pol3_finger"/>
    <property type="match status" value="1"/>
</dbReference>
<evidence type="ECO:0000256" key="10">
    <source>
        <dbReference type="ARBA" id="ARBA00022932"/>
    </source>
</evidence>
<dbReference type="AlphaFoldDB" id="A0A0V8RQD9"/>
<keyword evidence="11 13" id="KW-0234">DNA repair</keyword>
<evidence type="ECO:0000313" key="16">
    <source>
        <dbReference type="Proteomes" id="UP000054686"/>
    </source>
</evidence>
<evidence type="ECO:0000256" key="9">
    <source>
        <dbReference type="ARBA" id="ARBA00022763"/>
    </source>
</evidence>
<evidence type="ECO:0000256" key="8">
    <source>
        <dbReference type="ARBA" id="ARBA00022705"/>
    </source>
</evidence>
<keyword evidence="9 13" id="KW-0227">DNA damage</keyword>
<dbReference type="HAMAP" id="MF_01902">
    <property type="entry name" value="DNApol_error_prone"/>
    <property type="match status" value="1"/>
</dbReference>
<dbReference type="OrthoDB" id="9803237at2"/>
<dbReference type="RefSeq" id="WP_060567253.1">
    <property type="nucleotide sequence ID" value="NZ_CP040006.1"/>
</dbReference>
<dbReference type="Gene3D" id="3.20.20.140">
    <property type="entry name" value="Metal-dependent hydrolases"/>
    <property type="match status" value="1"/>
</dbReference>
<sequence length="1094" mass="117847">MTTERRYAELHAHSAFTFLDGTDEPARMVEEAARLGLDALAILDVDGMYSTVQTTMAARAAGLPIVYGAELTLAPDALRGIVPGTSAPGWGLAPGAEDPGMRLPILAASPNGYAHLVGAMSDRALSEPGQRNPRHDLVNLSEVGGELVVLTGGRRGPLMRALRAGGSASARRVLDGLVDAFGRDHVLVEWQAARGDEDEVGDVLAELARASGTHLVATSGARMSSPSKQALGDILTATRLGSSLDEAEAHLGAHRSFLRSPAEMARLHGSHPQALDNTCEVAAACAFDLRLVAPRLPRTQVPDGHTPDSWLAHCTYEGARVRYGSRAHHPRAWETIEHELGVIERLGFAGYFLIVKEIVDFCARNGILCQGRGSAANSAVCYCLGITAVDAVRHNLLFERFLSDARSGPPDIDVDIEACRREEVIQYVYDTFGRDCAAQVANVITYRPRSAIRDVARALGYPAGTATAWSQGRGEVPPLVGDAAQALARLPRHMGIHSGGMVLTDQPVSRICPVGWAAMPGRTVLQWDKEDCADAGLVKFDLLSLGMLTALRVAFDELQAGDVRAGEASNQLRGWAPRVVRGREGQPLGLHTLPEEDPRVYDLLCAADTVGVFQVESRAQMNTLPRLKPRCFYDIVVEVALIRPGPIQGRSVNPYLRRRSGREKVTYLHPLLEPALRQTLGVPLFQEQLMRIATDAAGLSGARADQLRRAMGAKRSPERMEALKGDLMAGMEERGIDAPTRERIFEQLKGFADFGFPESHSFSFAHIVYASSWLKVHAPEHFYAAILASQPMGFYSPATLVQDARRHGVRVAGPSVNDSLVDASVQRVGENETGESYNPGRTEALPSRGTVALDVDRELAVRIGLSQVRGLGAVAERIVETRRQGAFTSQADLARRAHVSASAMEKLAMAGALECLGVGRREGAWAAGALAQPQGRGGQWQPFLPGTEVGSRVPELPSLSEVERMRSDVASTGLTPGLHPFSYVRGSLPASVLRAGELGQHLAGRIADIAGVVTHRQRPHTGGGITFLSLEDETGFVNVSVSVGAWKKFRRVCLESNALLVRGTLEWGDGAINVQAFQIAPVDLPIDVRSRDFR</sequence>
<dbReference type="Proteomes" id="UP000054686">
    <property type="component" value="Unassembled WGS sequence"/>
</dbReference>
<comment type="subcellular location">
    <subcellularLocation>
        <location evidence="1 13">Cytoplasm</location>
    </subcellularLocation>
</comment>
<evidence type="ECO:0000259" key="14">
    <source>
        <dbReference type="SMART" id="SM00481"/>
    </source>
</evidence>
<dbReference type="InterPro" id="IPR023073">
    <property type="entry name" value="DnaE2"/>
</dbReference>
<keyword evidence="5 13" id="KW-0963">Cytoplasm</keyword>
<dbReference type="EC" id="2.7.7.7" evidence="3 13"/>
<dbReference type="InterPro" id="IPR004805">
    <property type="entry name" value="DnaE2/DnaE/PolC"/>
</dbReference>
<comment type="catalytic activity">
    <reaction evidence="12 13">
        <text>DNA(n) + a 2'-deoxyribonucleoside 5'-triphosphate = DNA(n+1) + diphosphate</text>
        <dbReference type="Rhea" id="RHEA:22508"/>
        <dbReference type="Rhea" id="RHEA-COMP:17339"/>
        <dbReference type="Rhea" id="RHEA-COMP:17340"/>
        <dbReference type="ChEBI" id="CHEBI:33019"/>
        <dbReference type="ChEBI" id="CHEBI:61560"/>
        <dbReference type="ChEBI" id="CHEBI:173112"/>
        <dbReference type="EC" id="2.7.7.7"/>
    </reaction>
</comment>
<dbReference type="SMART" id="SM00481">
    <property type="entry name" value="POLIIIAc"/>
    <property type="match status" value="1"/>
</dbReference>
<keyword evidence="6 13" id="KW-0808">Transferase</keyword>
<evidence type="ECO:0000256" key="5">
    <source>
        <dbReference type="ARBA" id="ARBA00022490"/>
    </source>
</evidence>
<evidence type="ECO:0000256" key="11">
    <source>
        <dbReference type="ARBA" id="ARBA00023204"/>
    </source>
</evidence>
<dbReference type="Pfam" id="PF02811">
    <property type="entry name" value="PHP"/>
    <property type="match status" value="1"/>
</dbReference>
<evidence type="ECO:0000256" key="7">
    <source>
        <dbReference type="ARBA" id="ARBA00022695"/>
    </source>
</evidence>
<dbReference type="InterPro" id="IPR004013">
    <property type="entry name" value="PHP_dom"/>
</dbReference>
<dbReference type="CDD" id="cd04485">
    <property type="entry name" value="DnaE_OBF"/>
    <property type="match status" value="1"/>
</dbReference>
<evidence type="ECO:0000256" key="3">
    <source>
        <dbReference type="ARBA" id="ARBA00012417"/>
    </source>
</evidence>
<accession>A0A0V8RQD9</accession>
<dbReference type="GO" id="GO:0008408">
    <property type="term" value="F:3'-5' exonuclease activity"/>
    <property type="evidence" value="ECO:0007669"/>
    <property type="project" value="InterPro"/>
</dbReference>
<dbReference type="GO" id="GO:0006281">
    <property type="term" value="P:DNA repair"/>
    <property type="evidence" value="ECO:0007669"/>
    <property type="project" value="UniProtKB-UniRule"/>
</dbReference>
<dbReference type="InterPro" id="IPR003141">
    <property type="entry name" value="Pol/His_phosphatase_N"/>
</dbReference>
<protein>
    <recommendedName>
        <fullName evidence="4 13">Error-prone DNA polymerase</fullName>
        <ecNumber evidence="3 13">2.7.7.7</ecNumber>
    </recommendedName>
</protein>
<dbReference type="InterPro" id="IPR029460">
    <property type="entry name" value="DNAPol_HHH"/>
</dbReference>
<dbReference type="Pfam" id="PF07733">
    <property type="entry name" value="DNA_pol3_alpha"/>
    <property type="match status" value="2"/>
</dbReference>
<comment type="caution">
    <text evidence="15">The sequence shown here is derived from an EMBL/GenBank/DDBJ whole genome shotgun (WGS) entry which is preliminary data.</text>
</comment>
<dbReference type="PANTHER" id="PTHR32294:SF4">
    <property type="entry name" value="ERROR-PRONE DNA POLYMERASE"/>
    <property type="match status" value="1"/>
</dbReference>
<dbReference type="Pfam" id="PF14579">
    <property type="entry name" value="HHH_6"/>
    <property type="match status" value="1"/>
</dbReference>
<name>A0A0V8RQD9_9ACTO</name>
<organism evidence="15 16">
    <name type="scientific">Schaalia odontolytica</name>
    <dbReference type="NCBI Taxonomy" id="1660"/>
    <lineage>
        <taxon>Bacteria</taxon>
        <taxon>Bacillati</taxon>
        <taxon>Actinomycetota</taxon>
        <taxon>Actinomycetes</taxon>
        <taxon>Actinomycetales</taxon>
        <taxon>Actinomycetaceae</taxon>
        <taxon>Schaalia</taxon>
    </lineage>
</organism>
<dbReference type="GO" id="GO:0003676">
    <property type="term" value="F:nucleic acid binding"/>
    <property type="evidence" value="ECO:0007669"/>
    <property type="project" value="InterPro"/>
</dbReference>
<feature type="domain" description="Polymerase/histidinol phosphatase N-terminal" evidence="14">
    <location>
        <begin position="8"/>
        <end position="75"/>
    </location>
</feature>
<evidence type="ECO:0000256" key="4">
    <source>
        <dbReference type="ARBA" id="ARBA00017273"/>
    </source>
</evidence>
<dbReference type="GO" id="GO:0003887">
    <property type="term" value="F:DNA-directed DNA polymerase activity"/>
    <property type="evidence" value="ECO:0007669"/>
    <property type="project" value="UniProtKB-UniRule"/>
</dbReference>
<dbReference type="InterPro" id="IPR040982">
    <property type="entry name" value="DNA_pol3_finger"/>
</dbReference>
<dbReference type="Gene3D" id="1.10.150.870">
    <property type="match status" value="1"/>
</dbReference>
<dbReference type="SUPFAM" id="SSF89550">
    <property type="entry name" value="PHP domain-like"/>
    <property type="match status" value="2"/>
</dbReference>
<gene>
    <name evidence="13" type="primary">dnaE2</name>
    <name evidence="15" type="ORF">APY09_07550</name>
</gene>
<keyword evidence="10 13" id="KW-0239">DNA-directed DNA polymerase</keyword>
<reference evidence="15 16" key="1">
    <citation type="submission" date="2015-10" db="EMBL/GenBank/DDBJ databases">
        <title>Draft Genome of Actinomyces odontolyticus subsp. actinosynbacter strain XH001.</title>
        <authorList>
            <person name="Mclean J.S."/>
            <person name="He X."/>
        </authorList>
    </citation>
    <scope>NUCLEOTIDE SEQUENCE [LARGE SCALE GENOMIC DNA]</scope>
    <source>
        <strain evidence="15 16">XH001</strain>
    </source>
</reference>
<evidence type="ECO:0000256" key="2">
    <source>
        <dbReference type="ARBA" id="ARBA00007391"/>
    </source>
</evidence>
<dbReference type="GO" id="GO:0005737">
    <property type="term" value="C:cytoplasm"/>
    <property type="evidence" value="ECO:0007669"/>
    <property type="project" value="UniProtKB-SubCell"/>
</dbReference>
<dbReference type="EMBL" id="LLVT01000003">
    <property type="protein sequence ID" value="KSW10358.1"/>
    <property type="molecule type" value="Genomic_DNA"/>
</dbReference>
<proteinExistence type="inferred from homology"/>
<comment type="similarity">
    <text evidence="2 13">Belongs to the DNA polymerase type-C family. DnaE2 subfamily.</text>
</comment>
<comment type="function">
    <text evidence="13">DNA polymerase involved in damage-induced mutagenesis and translesion synthesis (TLS). It is not the major replicative DNA polymerase.</text>
</comment>
<evidence type="ECO:0000256" key="6">
    <source>
        <dbReference type="ARBA" id="ARBA00022679"/>
    </source>
</evidence>
<evidence type="ECO:0000256" key="12">
    <source>
        <dbReference type="ARBA" id="ARBA00049244"/>
    </source>
</evidence>
<keyword evidence="8 13" id="KW-0235">DNA replication</keyword>
<dbReference type="InterPro" id="IPR004365">
    <property type="entry name" value="NA-bd_OB_tRNA"/>
</dbReference>
<dbReference type="InterPro" id="IPR016195">
    <property type="entry name" value="Pol/histidinol_Pase-like"/>
</dbReference>
<dbReference type="Pfam" id="PF01336">
    <property type="entry name" value="tRNA_anti-codon"/>
    <property type="match status" value="1"/>
</dbReference>
<dbReference type="NCBIfam" id="NF004225">
    <property type="entry name" value="PRK05672.1"/>
    <property type="match status" value="1"/>
</dbReference>
<dbReference type="InterPro" id="IPR011708">
    <property type="entry name" value="DNA_pol3_alpha_NTPase_dom"/>
</dbReference>
<dbReference type="GO" id="GO:0006260">
    <property type="term" value="P:DNA replication"/>
    <property type="evidence" value="ECO:0007669"/>
    <property type="project" value="UniProtKB-KW"/>
</dbReference>
<keyword evidence="7 13" id="KW-0548">Nucleotidyltransferase</keyword>
<dbReference type="PANTHER" id="PTHR32294">
    <property type="entry name" value="DNA POLYMERASE III SUBUNIT ALPHA"/>
    <property type="match status" value="1"/>
</dbReference>
<evidence type="ECO:0000256" key="1">
    <source>
        <dbReference type="ARBA" id="ARBA00004496"/>
    </source>
</evidence>